<reference evidence="3 4" key="1">
    <citation type="submission" date="2018-03" db="EMBL/GenBank/DDBJ databases">
        <title>Draft Genome Sequences of the Obligatory Marine Myxobacteria Enhygromyxa salina SWB005.</title>
        <authorList>
            <person name="Poehlein A."/>
            <person name="Moghaddam J.A."/>
            <person name="Harms H."/>
            <person name="Alanjari M."/>
            <person name="Koenig G.M."/>
            <person name="Daniel R."/>
            <person name="Schaeberle T.F."/>
        </authorList>
    </citation>
    <scope>NUCLEOTIDE SEQUENCE [LARGE SCALE GENOMIC DNA]</scope>
    <source>
        <strain evidence="3 4">SWB005</strain>
    </source>
</reference>
<feature type="transmembrane region" description="Helical" evidence="2">
    <location>
        <begin position="35"/>
        <end position="56"/>
    </location>
</feature>
<keyword evidence="2" id="KW-0812">Transmembrane</keyword>
<feature type="transmembrane region" description="Helical" evidence="2">
    <location>
        <begin position="104"/>
        <end position="122"/>
    </location>
</feature>
<dbReference type="EMBL" id="PVNK01000249">
    <property type="protein sequence ID" value="PRP91271.1"/>
    <property type="molecule type" value="Genomic_DNA"/>
</dbReference>
<feature type="transmembrane region" description="Helical" evidence="2">
    <location>
        <begin position="128"/>
        <end position="150"/>
    </location>
</feature>
<sequence length="202" mass="20265">MHGTTTLTLDAPPGPGPSAPPSPSSHQSPLRARDLSLALLGLFALGGAAALGTPTGPAALRLAPSVLLIDLAALALTAPALIATHQFLRLAAEPEDLAAGLGRALIHGGRVAAGLSIVVLFFSATTDLAIPTLLASLTGVGVFTSATACVELTRSEREAAGAVAPIFTLLVLAWLTLSWIIALRVGVDVGAWVLGFGRGFGA</sequence>
<keyword evidence="4" id="KW-1185">Reference proteome</keyword>
<evidence type="ECO:0000256" key="1">
    <source>
        <dbReference type="SAM" id="MobiDB-lite"/>
    </source>
</evidence>
<proteinExistence type="predicted"/>
<keyword evidence="2" id="KW-1133">Transmembrane helix</keyword>
<feature type="region of interest" description="Disordered" evidence="1">
    <location>
        <begin position="1"/>
        <end position="29"/>
    </location>
</feature>
<dbReference type="OrthoDB" id="5521214at2"/>
<dbReference type="Proteomes" id="UP000237968">
    <property type="component" value="Unassembled WGS sequence"/>
</dbReference>
<dbReference type="AlphaFoldDB" id="A0A2S9XF21"/>
<evidence type="ECO:0000313" key="4">
    <source>
        <dbReference type="Proteomes" id="UP000237968"/>
    </source>
</evidence>
<feature type="transmembrane region" description="Helical" evidence="2">
    <location>
        <begin position="162"/>
        <end position="182"/>
    </location>
</feature>
<evidence type="ECO:0000256" key="2">
    <source>
        <dbReference type="SAM" id="Phobius"/>
    </source>
</evidence>
<accession>A0A2S9XF21</accession>
<dbReference type="RefSeq" id="WP_106394898.1">
    <property type="nucleotide sequence ID" value="NZ_PVNK01000249.1"/>
</dbReference>
<name>A0A2S9XF21_9BACT</name>
<feature type="compositionally biased region" description="Pro residues" evidence="1">
    <location>
        <begin position="12"/>
        <end position="23"/>
    </location>
</feature>
<gene>
    <name evidence="3" type="ORF">ENSA5_56840</name>
</gene>
<keyword evidence="2" id="KW-0472">Membrane</keyword>
<evidence type="ECO:0000313" key="3">
    <source>
        <dbReference type="EMBL" id="PRP91271.1"/>
    </source>
</evidence>
<protein>
    <submittedName>
        <fullName evidence="3">Uncharacterized protein</fullName>
    </submittedName>
</protein>
<organism evidence="3 4">
    <name type="scientific">Enhygromyxa salina</name>
    <dbReference type="NCBI Taxonomy" id="215803"/>
    <lineage>
        <taxon>Bacteria</taxon>
        <taxon>Pseudomonadati</taxon>
        <taxon>Myxococcota</taxon>
        <taxon>Polyangia</taxon>
        <taxon>Nannocystales</taxon>
        <taxon>Nannocystaceae</taxon>
        <taxon>Enhygromyxa</taxon>
    </lineage>
</organism>
<feature type="transmembrane region" description="Helical" evidence="2">
    <location>
        <begin position="62"/>
        <end position="83"/>
    </location>
</feature>
<comment type="caution">
    <text evidence="3">The sequence shown here is derived from an EMBL/GenBank/DDBJ whole genome shotgun (WGS) entry which is preliminary data.</text>
</comment>